<feature type="transmembrane region" description="Helical" evidence="1">
    <location>
        <begin position="278"/>
        <end position="300"/>
    </location>
</feature>
<dbReference type="Proteomes" id="UP000004440">
    <property type="component" value="Unassembled WGS sequence"/>
</dbReference>
<comment type="caution">
    <text evidence="2">The sequence shown here is derived from an EMBL/GenBank/DDBJ whole genome shotgun (WGS) entry which is preliminary data.</text>
</comment>
<keyword evidence="1" id="KW-0472">Membrane</keyword>
<evidence type="ECO:0000313" key="2">
    <source>
        <dbReference type="EMBL" id="EGP94679.1"/>
    </source>
</evidence>
<accession>F9CUX5</accession>
<dbReference type="PATRIC" id="fig|1001994.6.peg.1905"/>
<dbReference type="EMBL" id="AFPU01000001">
    <property type="protein sequence ID" value="EGP94679.1"/>
    <property type="molecule type" value="Genomic_DNA"/>
</dbReference>
<keyword evidence="1" id="KW-1133">Transmembrane helix</keyword>
<evidence type="ECO:0000313" key="3">
    <source>
        <dbReference type="Proteomes" id="UP000004440"/>
    </source>
</evidence>
<dbReference type="RefSeq" id="WP_007551718.1">
    <property type="nucleotide sequence ID" value="NZ_AFPU01000001.1"/>
</dbReference>
<gene>
    <name evidence="2" type="ORF">MY1_1935</name>
</gene>
<sequence length="318" mass="35570">MKFIKVMPLLLLGFFVLVSSAYGDTINQSMEGSMDIQITHPDEVIVGRIASISVLIKNNGWEDKQDISFIFTSQDNSMIPVLDNSITIKKLSQGSSFGGNIDFKISSDVNPGIHFLNVKYSQILVSNNKEPKEPIIYDIAIPIVVKNEPSVIIHTITPEAIFTNAEFPFVVEITSKDIEISNVNIEIIPPRDIQFRGETSHSFSNIQKNSPIIINSRIISPIEEVNTEYKIPFNIIVRYTDDVGEEKIESQAISIILRPRTFMELTTDGGIWIGDFFIAPYVSIGTIIGIPAGTIISLLIRKSQKSTKKKLKKKKEQN</sequence>
<evidence type="ECO:0000256" key="1">
    <source>
        <dbReference type="SAM" id="Phobius"/>
    </source>
</evidence>
<keyword evidence="3" id="KW-1185">Reference proteome</keyword>
<dbReference type="AlphaFoldDB" id="F9CUX5"/>
<name>F9CUX5_9ARCH</name>
<protein>
    <recommendedName>
        <fullName evidence="4">CARDB domain-containing protein</fullName>
    </recommendedName>
</protein>
<reference evidence="2 3" key="1">
    <citation type="journal article" date="2011" name="J. Bacteriol.">
        <title>Genome Sequence of an Ammonia-Oxidizing Soil Archaeon, "Candidatus Nitrosoarchaeum koreensis" MY1.</title>
        <authorList>
            <person name="Kim B.K."/>
            <person name="Jung M.Y."/>
            <person name="Yu D.S."/>
            <person name="Park S.J."/>
            <person name="Oh T.K."/>
            <person name="Rhee S.K."/>
            <person name="Kim J.F."/>
        </authorList>
    </citation>
    <scope>NUCLEOTIDE SEQUENCE [LARGE SCALE GENOMIC DNA]</scope>
    <source>
        <strain evidence="2 3">MY1</strain>
    </source>
</reference>
<proteinExistence type="predicted"/>
<organism evidence="2 3">
    <name type="scientific">Nitrosarchaeum koreense MY1</name>
    <dbReference type="NCBI Taxonomy" id="1001994"/>
    <lineage>
        <taxon>Archaea</taxon>
        <taxon>Nitrososphaerota</taxon>
        <taxon>Nitrososphaeria</taxon>
        <taxon>Nitrosopumilales</taxon>
        <taxon>Nitrosopumilaceae</taxon>
        <taxon>Nitrosarchaeum</taxon>
    </lineage>
</organism>
<dbReference type="OrthoDB" id="11520at2157"/>
<keyword evidence="1" id="KW-0812">Transmembrane</keyword>
<evidence type="ECO:0008006" key="4">
    <source>
        <dbReference type="Google" id="ProtNLM"/>
    </source>
</evidence>